<dbReference type="PIRSF" id="PIRSF016789">
    <property type="entry name" value="DUF454"/>
    <property type="match status" value="1"/>
</dbReference>
<reference evidence="2 3" key="2">
    <citation type="journal article" date="2013" name="PLoS ONE">
        <title>INDIGO - INtegrated Data Warehouse of MIcrobial GenOmes with Examples from the Red Sea Extremophiles.</title>
        <authorList>
            <person name="Alam I."/>
            <person name="Antunes A."/>
            <person name="Kamau A.A."/>
            <person name="Ba Alawi W."/>
            <person name="Kalkatawi M."/>
            <person name="Stingl U."/>
            <person name="Bajic V.B."/>
        </authorList>
    </citation>
    <scope>NUCLEOTIDE SEQUENCE [LARGE SCALE GENOMIC DNA]</scope>
    <source>
        <strain evidence="2 3">SSD-17B</strain>
    </source>
</reference>
<keyword evidence="1" id="KW-0472">Membrane</keyword>
<dbReference type="PANTHER" id="PTHR35813">
    <property type="entry name" value="INNER MEMBRANE PROTEIN YBAN"/>
    <property type="match status" value="1"/>
</dbReference>
<dbReference type="OrthoDB" id="345900at2"/>
<sequence>MNKFVRILLIFSGSLSVGLGVIGIFLPLLPTTPFLLLGASCYLKSSSKLYKWLISNKYLGIYIKNYYEKKGIPLKAKIYALTLLWISISYSVFFIIEIQIVRIVLLIIALLVSGHIFTQHTLTKEEIEESKLLEN</sequence>
<keyword evidence="1" id="KW-0812">Transmembrane</keyword>
<feature type="transmembrane region" description="Helical" evidence="1">
    <location>
        <begin position="102"/>
        <end position="122"/>
    </location>
</feature>
<dbReference type="InterPro" id="IPR007401">
    <property type="entry name" value="DUF454"/>
</dbReference>
<dbReference type="Proteomes" id="UP000005707">
    <property type="component" value="Unassembled WGS sequence"/>
</dbReference>
<accession>F7PVF8</accession>
<organism evidence="2 3">
    <name type="scientific">Haloplasma contractile SSD-17B</name>
    <dbReference type="NCBI Taxonomy" id="1033810"/>
    <lineage>
        <taxon>Bacteria</taxon>
        <taxon>Bacillati</taxon>
        <taxon>Mycoplasmatota</taxon>
        <taxon>Mollicutes</taxon>
        <taxon>Haloplasmatales</taxon>
        <taxon>Haloplasmataceae</taxon>
        <taxon>Haloplasma</taxon>
    </lineage>
</organism>
<dbReference type="GO" id="GO:0005886">
    <property type="term" value="C:plasma membrane"/>
    <property type="evidence" value="ECO:0007669"/>
    <property type="project" value="TreeGrafter"/>
</dbReference>
<dbReference type="Pfam" id="PF04304">
    <property type="entry name" value="DUF454"/>
    <property type="match status" value="1"/>
</dbReference>
<dbReference type="EMBL" id="AFNU02000003">
    <property type="protein sequence ID" value="ERJ12875.1"/>
    <property type="molecule type" value="Genomic_DNA"/>
</dbReference>
<reference evidence="2 3" key="1">
    <citation type="journal article" date="2011" name="J. Bacteriol.">
        <title>Genome sequence of Haloplasma contractile, an unusual contractile bacterium from a deep-sea anoxic brine lake.</title>
        <authorList>
            <person name="Antunes A."/>
            <person name="Alam I."/>
            <person name="El Dorry H."/>
            <person name="Siam R."/>
            <person name="Robertson A."/>
            <person name="Bajic V.B."/>
            <person name="Stingl U."/>
        </authorList>
    </citation>
    <scope>NUCLEOTIDE SEQUENCE [LARGE SCALE GENOMIC DNA]</scope>
    <source>
        <strain evidence="2 3">SSD-17B</strain>
    </source>
</reference>
<dbReference type="PANTHER" id="PTHR35813:SF1">
    <property type="entry name" value="INNER MEMBRANE PROTEIN YBAN"/>
    <property type="match status" value="1"/>
</dbReference>
<keyword evidence="1" id="KW-1133">Transmembrane helix</keyword>
<dbReference type="AlphaFoldDB" id="F7PVF8"/>
<comment type="caution">
    <text evidence="2">The sequence shown here is derived from an EMBL/GenBank/DDBJ whole genome shotgun (WGS) entry which is preliminary data.</text>
</comment>
<dbReference type="RefSeq" id="WP_008825712.1">
    <property type="nucleotide sequence ID" value="NZ_AFNU02000003.1"/>
</dbReference>
<name>F7PVF8_9MOLU</name>
<evidence type="ECO:0000313" key="3">
    <source>
        <dbReference type="Proteomes" id="UP000005707"/>
    </source>
</evidence>
<proteinExistence type="predicted"/>
<evidence type="ECO:0000313" key="2">
    <source>
        <dbReference type="EMBL" id="ERJ12875.1"/>
    </source>
</evidence>
<dbReference type="eggNOG" id="COG2832">
    <property type="taxonomic scope" value="Bacteria"/>
</dbReference>
<feature type="transmembrane region" description="Helical" evidence="1">
    <location>
        <begin position="7"/>
        <end position="29"/>
    </location>
</feature>
<protein>
    <submittedName>
        <fullName evidence="2">58 protein</fullName>
    </submittedName>
</protein>
<dbReference type="InParanoid" id="F7PVF8"/>
<evidence type="ECO:0000256" key="1">
    <source>
        <dbReference type="SAM" id="Phobius"/>
    </source>
</evidence>
<feature type="transmembrane region" description="Helical" evidence="1">
    <location>
        <begin position="78"/>
        <end position="96"/>
    </location>
</feature>
<dbReference type="STRING" id="1033810.HLPCO_001215"/>
<keyword evidence="3" id="KW-1185">Reference proteome</keyword>
<gene>
    <name evidence="2" type="primary">ybaN</name>
    <name evidence="2" type="ORF">HLPCO_001215</name>
</gene>